<evidence type="ECO:0000259" key="1">
    <source>
        <dbReference type="SMART" id="SM00382"/>
    </source>
</evidence>
<accession>W0EA09</accession>
<organism evidence="2 3">
    <name type="scientific">Desulfitobacterium metallireducens DSM 15288</name>
    <dbReference type="NCBI Taxonomy" id="871968"/>
    <lineage>
        <taxon>Bacteria</taxon>
        <taxon>Bacillati</taxon>
        <taxon>Bacillota</taxon>
        <taxon>Clostridia</taxon>
        <taxon>Eubacteriales</taxon>
        <taxon>Desulfitobacteriaceae</taxon>
        <taxon>Desulfitobacterium</taxon>
    </lineage>
</organism>
<dbReference type="Gene3D" id="3.40.50.300">
    <property type="entry name" value="P-loop containing nucleotide triphosphate hydrolases"/>
    <property type="match status" value="1"/>
</dbReference>
<dbReference type="Pfam" id="PF00004">
    <property type="entry name" value="AAA"/>
    <property type="match status" value="1"/>
</dbReference>
<dbReference type="RefSeq" id="WP_006717330.1">
    <property type="nucleotide sequence ID" value="NZ_CP007032.1"/>
</dbReference>
<evidence type="ECO:0000313" key="3">
    <source>
        <dbReference type="Proteomes" id="UP000010847"/>
    </source>
</evidence>
<dbReference type="OrthoDB" id="40849at2"/>
<dbReference type="GO" id="GO:0005524">
    <property type="term" value="F:ATP binding"/>
    <property type="evidence" value="ECO:0007669"/>
    <property type="project" value="InterPro"/>
</dbReference>
<dbReference type="InterPro" id="IPR003593">
    <property type="entry name" value="AAA+_ATPase"/>
</dbReference>
<dbReference type="Proteomes" id="UP000010847">
    <property type="component" value="Chromosome"/>
</dbReference>
<evidence type="ECO:0000313" key="2">
    <source>
        <dbReference type="EMBL" id="AHF06069.1"/>
    </source>
</evidence>
<dbReference type="InterPro" id="IPR027417">
    <property type="entry name" value="P-loop_NTPase"/>
</dbReference>
<sequence length="385" mass="44109">MNFIDTLKSVDLVLSTGEVPLIVGESGIGKTALAKKIAEDYHWSLIVINGNLLKEGEIGGLPTIESYPRVNSEGNPVEKKATVYAVHHKLKEIDEEISQGKTVLLFIDEINRCEHTVQQELMNLILNREINGYTLPEGVKICAAMNPSSKYGSDFDYQVVDMDAAQENRFVWLYMEPDYNQWIDWAIAAGIEPKVIEFISTFPDYLHKINEDDLRATPRSYERISSSYKIYKEKKDSIPRSVFLNVIKGNVGRVIAEEFVSFVESDYRPLISYEYVFSGDSLPESIIESVKNESHTRLYLSAKNILKSLESNILSATSDFRPSLRLSESRVFFINRLIEFLKLYPVDLKIGIMKDIKNSYPEVYKQAIENEAFVESYFESYRLIR</sequence>
<dbReference type="AlphaFoldDB" id="W0EA09"/>
<feature type="domain" description="AAA+ ATPase" evidence="1">
    <location>
        <begin position="16"/>
        <end position="176"/>
    </location>
</feature>
<protein>
    <submittedName>
        <fullName evidence="2">ATPase AAA</fullName>
    </submittedName>
</protein>
<dbReference type="STRING" id="871968.DESME_02590"/>
<dbReference type="CDD" id="cd00009">
    <property type="entry name" value="AAA"/>
    <property type="match status" value="1"/>
</dbReference>
<dbReference type="KEGG" id="dmt:DESME_02590"/>
<dbReference type="EMBL" id="CP007032">
    <property type="protein sequence ID" value="AHF06069.1"/>
    <property type="molecule type" value="Genomic_DNA"/>
</dbReference>
<gene>
    <name evidence="2" type="ORF">DESME_02590</name>
</gene>
<dbReference type="eggNOG" id="COG0714">
    <property type="taxonomic scope" value="Bacteria"/>
</dbReference>
<dbReference type="SUPFAM" id="SSF52540">
    <property type="entry name" value="P-loop containing nucleoside triphosphate hydrolases"/>
    <property type="match status" value="1"/>
</dbReference>
<dbReference type="InterPro" id="IPR003959">
    <property type="entry name" value="ATPase_AAA_core"/>
</dbReference>
<reference evidence="2 3" key="1">
    <citation type="submission" date="2013-12" db="EMBL/GenBank/DDBJ databases">
        <authorList>
            <consortium name="DOE Joint Genome Institute"/>
            <person name="Smidt H."/>
            <person name="Huntemann M."/>
            <person name="Han J."/>
            <person name="Chen A."/>
            <person name="Kyrpides N."/>
            <person name="Mavromatis K."/>
            <person name="Markowitz V."/>
            <person name="Palaniappan K."/>
            <person name="Ivanova N."/>
            <person name="Schaumberg A."/>
            <person name="Pati A."/>
            <person name="Liolios K."/>
            <person name="Nordberg H.P."/>
            <person name="Cantor M.N."/>
            <person name="Hua S.X."/>
            <person name="Woyke T."/>
        </authorList>
    </citation>
    <scope>NUCLEOTIDE SEQUENCE [LARGE SCALE GENOMIC DNA]</scope>
    <source>
        <strain evidence="3">DSM 15288</strain>
    </source>
</reference>
<dbReference type="SMART" id="SM00382">
    <property type="entry name" value="AAA"/>
    <property type="match status" value="1"/>
</dbReference>
<dbReference type="GO" id="GO:0016887">
    <property type="term" value="F:ATP hydrolysis activity"/>
    <property type="evidence" value="ECO:0007669"/>
    <property type="project" value="InterPro"/>
</dbReference>
<dbReference type="HOGENOM" id="CLU_062391_0_0_9"/>
<keyword evidence="3" id="KW-1185">Reference proteome</keyword>
<name>W0EA09_9FIRM</name>
<proteinExistence type="predicted"/>